<dbReference type="RefSeq" id="WP_270683066.1">
    <property type="nucleotide sequence ID" value="NZ_JAQFWQ010000001.1"/>
</dbReference>
<dbReference type="InterPro" id="IPR010497">
    <property type="entry name" value="Epoxide_hydro_N"/>
</dbReference>
<sequence>MSEEITPFRIDIPQSDLDDLHRRIDSWRRPPGLPKAGWDYGVEQDHLGALAAHWRDGFDWRARERALNRLPQFTTDIDGQRVHFVHLRSSEEGAVPLLLTHGWPSTFADFADMAAPLAEPSARGAPGAVPFHVVVPSVPGFGFSGPTRETGWSTRRVARAWAELMRRLGYDRYLAHGGDLGAIVSPELGRLAPDRVLGVHLNAVVAPPDWSAGDPLAGLSEEDAAKVYAGADEWERRSGYAAVQSTRPHTLAYALNDSPVGMLAWNLEWFVDYDPARGVQTPVDRDALLTDASIFWFTATSGSAARHYKEAGGEFFGGPVSGVPTAVAVFPGDGAVRGLVERSNRVVRWTEYDRGGHFAALQAPDLLTGDIRAFAAELAG</sequence>
<dbReference type="EMBL" id="JAQFWQ010000001">
    <property type="protein sequence ID" value="MDA2809156.1"/>
    <property type="molecule type" value="Genomic_DNA"/>
</dbReference>
<dbReference type="PANTHER" id="PTHR21661">
    <property type="entry name" value="EPOXIDE HYDROLASE 1-RELATED"/>
    <property type="match status" value="1"/>
</dbReference>
<feature type="domain" description="Epoxide hydrolase N-terminal" evidence="4">
    <location>
        <begin position="5"/>
        <end position="110"/>
    </location>
</feature>
<comment type="caution">
    <text evidence="5">The sequence shown here is derived from an EMBL/GenBank/DDBJ whole genome shotgun (WGS) entry which is preliminary data.</text>
</comment>
<evidence type="ECO:0000256" key="3">
    <source>
        <dbReference type="ARBA" id="ARBA00022801"/>
    </source>
</evidence>
<dbReference type="PRINTS" id="PR00412">
    <property type="entry name" value="EPOXHYDRLASE"/>
</dbReference>
<dbReference type="Proteomes" id="UP001527866">
    <property type="component" value="Unassembled WGS sequence"/>
</dbReference>
<evidence type="ECO:0000256" key="2">
    <source>
        <dbReference type="ARBA" id="ARBA00022797"/>
    </source>
</evidence>
<name>A0ABT4TWT7_9ACTN</name>
<dbReference type="GO" id="GO:0016787">
    <property type="term" value="F:hydrolase activity"/>
    <property type="evidence" value="ECO:0007669"/>
    <property type="project" value="UniProtKB-KW"/>
</dbReference>
<dbReference type="InterPro" id="IPR029058">
    <property type="entry name" value="AB_hydrolase_fold"/>
</dbReference>
<dbReference type="PANTHER" id="PTHR21661:SF35">
    <property type="entry name" value="EPOXIDE HYDROLASE"/>
    <property type="match status" value="1"/>
</dbReference>
<evidence type="ECO:0000256" key="1">
    <source>
        <dbReference type="ARBA" id="ARBA00010088"/>
    </source>
</evidence>
<gene>
    <name evidence="5" type="ORF">O4J56_00760</name>
</gene>
<keyword evidence="6" id="KW-1185">Reference proteome</keyword>
<dbReference type="InterPro" id="IPR016292">
    <property type="entry name" value="Epoxide_hydrolase"/>
</dbReference>
<protein>
    <submittedName>
        <fullName evidence="5">Epoxide hydrolase</fullName>
    </submittedName>
</protein>
<accession>A0ABT4TWT7</accession>
<dbReference type="InterPro" id="IPR000639">
    <property type="entry name" value="Epox_hydrolase-like"/>
</dbReference>
<evidence type="ECO:0000313" key="5">
    <source>
        <dbReference type="EMBL" id="MDA2809156.1"/>
    </source>
</evidence>
<proteinExistence type="inferred from homology"/>
<organism evidence="5 6">
    <name type="scientific">Nocardiopsis endophytica</name>
    <dbReference type="NCBI Taxonomy" id="3018445"/>
    <lineage>
        <taxon>Bacteria</taxon>
        <taxon>Bacillati</taxon>
        <taxon>Actinomycetota</taxon>
        <taxon>Actinomycetes</taxon>
        <taxon>Streptosporangiales</taxon>
        <taxon>Nocardiopsidaceae</taxon>
        <taxon>Nocardiopsis</taxon>
    </lineage>
</organism>
<reference evidence="5 6" key="1">
    <citation type="submission" date="2023-01" db="EMBL/GenBank/DDBJ databases">
        <title>Draft genome sequence of Nocardiopsis sp. RSe5-2 isolated from halophytes.</title>
        <authorList>
            <person name="Duangmal K."/>
            <person name="Chantavorakit T."/>
        </authorList>
    </citation>
    <scope>NUCLEOTIDE SEQUENCE [LARGE SCALE GENOMIC DNA]</scope>
    <source>
        <strain evidence="5 6">RSe5-2</strain>
    </source>
</reference>
<dbReference type="PIRSF" id="PIRSF001112">
    <property type="entry name" value="Epoxide_hydrolase"/>
    <property type="match status" value="1"/>
</dbReference>
<evidence type="ECO:0000313" key="6">
    <source>
        <dbReference type="Proteomes" id="UP001527866"/>
    </source>
</evidence>
<dbReference type="SUPFAM" id="SSF53474">
    <property type="entry name" value="alpha/beta-Hydrolases"/>
    <property type="match status" value="1"/>
</dbReference>
<dbReference type="Gene3D" id="3.40.50.1820">
    <property type="entry name" value="alpha/beta hydrolase"/>
    <property type="match status" value="1"/>
</dbReference>
<dbReference type="Pfam" id="PF06441">
    <property type="entry name" value="EHN"/>
    <property type="match status" value="1"/>
</dbReference>
<keyword evidence="2" id="KW-0058">Aromatic hydrocarbons catabolism</keyword>
<evidence type="ECO:0000259" key="4">
    <source>
        <dbReference type="Pfam" id="PF06441"/>
    </source>
</evidence>
<keyword evidence="3 5" id="KW-0378">Hydrolase</keyword>
<comment type="similarity">
    <text evidence="1">Belongs to the peptidase S33 family.</text>
</comment>